<dbReference type="EMBL" id="CAUWAG010000010">
    <property type="protein sequence ID" value="CAJ2507206.1"/>
    <property type="molecule type" value="Genomic_DNA"/>
</dbReference>
<feature type="domain" description="Phosphoribosyltransferase" evidence="2">
    <location>
        <begin position="484"/>
        <end position="681"/>
    </location>
</feature>
<evidence type="ECO:0000313" key="3">
    <source>
        <dbReference type="EMBL" id="CAJ2507206.1"/>
    </source>
</evidence>
<proteinExistence type="predicted"/>
<dbReference type="Pfam" id="PF13207">
    <property type="entry name" value="AAA_17"/>
    <property type="match status" value="1"/>
</dbReference>
<name>A0AAI8VLM3_9PEZI</name>
<dbReference type="PANTHER" id="PTHR43344">
    <property type="entry name" value="PHOSPHOSERINE PHOSPHATASE"/>
    <property type="match status" value="1"/>
</dbReference>
<dbReference type="InterPro" id="IPR029057">
    <property type="entry name" value="PRTase-like"/>
</dbReference>
<dbReference type="Pfam" id="PF12710">
    <property type="entry name" value="HAD"/>
    <property type="match status" value="1"/>
</dbReference>
<dbReference type="GO" id="GO:0006564">
    <property type="term" value="P:L-serine biosynthetic process"/>
    <property type="evidence" value="ECO:0007669"/>
    <property type="project" value="TreeGrafter"/>
</dbReference>
<keyword evidence="4" id="KW-1185">Reference proteome</keyword>
<evidence type="ECO:0000256" key="1">
    <source>
        <dbReference type="SAM" id="MobiDB-lite"/>
    </source>
</evidence>
<dbReference type="SUPFAM" id="SSF56784">
    <property type="entry name" value="HAD-like"/>
    <property type="match status" value="1"/>
</dbReference>
<sequence>MSASDMATQQQAMITAQPATTTTKPTIIGLYGISGSGKTTLLQQVRETLDTDNFSFFEGTDEIAKLVDGGIEAFKKMDEGVKSLYRQAAIKGVAKACVDSGKAGIVTGHYMLWGEGNAKGEVVCTKADLEIFTHILYLDRDPRTVFVQRKGDKSRARPEVSAQLLEEWQNREKNDLRKLCRAYGILFATVGHVAWNARMAEWFHDMWDARIEELLNDFCIHNETHNTKCTEQALDVIFPVWDNRKLDTVLVIDADGTLAAEDTGAIFWSKIAGKGRTLKTLFSGPLQYSYTACRQAMLLYEEAKDDEDFDTLCEEVAAEVTVHPEFVHLLTEVAKHKHVRAVIVTCGVRRIWKKVLKNSGLTVPVIGGGRISDGYVVTAGVKAGVVSKLQALGMQVVAFGDSPLDLPMLSQANRPIVVVGEEGVRSRSMDADLEKAIDGGLRAHQLLLPSTATPRDETYRLPLITLPTVESFVLDYNFTIVTATNKTAVQLLAGPTRDANIRGGELRQAHSRIGQYLATEYLANIIDVEPYNITAVQGMPSEGHILLHEQNTAIVSLMRGGDPLAAGVSEAFQLASYYHAKEPEDLTTKHLKKLSTVILADAVVNNGDTVAKFVRHIRKVHLTVSIVVVAAVVQAGAVAEGGSLVKALRGQGKVTLVCLRTSDTRYTGVGGTDTGHRLFNTTHLDGPDNDNKNEKMAAGGWGKVQQKEGDCA</sequence>
<accession>A0AAI8VLM3</accession>
<comment type="caution">
    <text evidence="3">The sequence shown here is derived from an EMBL/GenBank/DDBJ whole genome shotgun (WGS) entry which is preliminary data.</text>
</comment>
<dbReference type="InterPro" id="IPR027417">
    <property type="entry name" value="P-loop_NTPase"/>
</dbReference>
<dbReference type="InterPro" id="IPR050582">
    <property type="entry name" value="HAD-like_SerB"/>
</dbReference>
<gene>
    <name evidence="3" type="ORF">KHLLAP_LOCUS7674</name>
</gene>
<dbReference type="SUPFAM" id="SSF52540">
    <property type="entry name" value="P-loop containing nucleoside triphosphate hydrolases"/>
    <property type="match status" value="1"/>
</dbReference>
<evidence type="ECO:0000259" key="2">
    <source>
        <dbReference type="Pfam" id="PF14681"/>
    </source>
</evidence>
<protein>
    <submittedName>
        <fullName evidence="3">Uu.00g083920.m01.CDS01</fullName>
    </submittedName>
</protein>
<dbReference type="InterPro" id="IPR000836">
    <property type="entry name" value="PRTase_dom"/>
</dbReference>
<dbReference type="SUPFAM" id="SSF53271">
    <property type="entry name" value="PRTase-like"/>
    <property type="match status" value="1"/>
</dbReference>
<evidence type="ECO:0000313" key="4">
    <source>
        <dbReference type="Proteomes" id="UP001295740"/>
    </source>
</evidence>
<organism evidence="3 4">
    <name type="scientific">Anthostomella pinea</name>
    <dbReference type="NCBI Taxonomy" id="933095"/>
    <lineage>
        <taxon>Eukaryota</taxon>
        <taxon>Fungi</taxon>
        <taxon>Dikarya</taxon>
        <taxon>Ascomycota</taxon>
        <taxon>Pezizomycotina</taxon>
        <taxon>Sordariomycetes</taxon>
        <taxon>Xylariomycetidae</taxon>
        <taxon>Xylariales</taxon>
        <taxon>Xylariaceae</taxon>
        <taxon>Anthostomella</taxon>
    </lineage>
</organism>
<dbReference type="Pfam" id="PF14681">
    <property type="entry name" value="UPRTase"/>
    <property type="match status" value="1"/>
</dbReference>
<dbReference type="InterPro" id="IPR023214">
    <property type="entry name" value="HAD_sf"/>
</dbReference>
<dbReference type="Gene3D" id="3.40.50.300">
    <property type="entry name" value="P-loop containing nucleotide triphosphate hydrolases"/>
    <property type="match status" value="1"/>
</dbReference>
<dbReference type="GO" id="GO:0036424">
    <property type="term" value="F:L-phosphoserine phosphatase activity"/>
    <property type="evidence" value="ECO:0007669"/>
    <property type="project" value="TreeGrafter"/>
</dbReference>
<reference evidence="3" key="1">
    <citation type="submission" date="2023-10" db="EMBL/GenBank/DDBJ databases">
        <authorList>
            <person name="Hackl T."/>
        </authorList>
    </citation>
    <scope>NUCLEOTIDE SEQUENCE</scope>
</reference>
<dbReference type="Proteomes" id="UP001295740">
    <property type="component" value="Unassembled WGS sequence"/>
</dbReference>
<dbReference type="Gene3D" id="3.40.50.2020">
    <property type="match status" value="1"/>
</dbReference>
<dbReference type="AlphaFoldDB" id="A0AAI8VLM3"/>
<dbReference type="InterPro" id="IPR036412">
    <property type="entry name" value="HAD-like_sf"/>
</dbReference>
<dbReference type="PANTHER" id="PTHR43344:SF20">
    <property type="entry name" value="URACIL PHOSPHORIBOSYLTRANSFERASE"/>
    <property type="match status" value="1"/>
</dbReference>
<feature type="region of interest" description="Disordered" evidence="1">
    <location>
        <begin position="681"/>
        <end position="712"/>
    </location>
</feature>
<feature type="compositionally biased region" description="Basic and acidic residues" evidence="1">
    <location>
        <begin position="685"/>
        <end position="695"/>
    </location>
</feature>
<dbReference type="GO" id="GO:0005737">
    <property type="term" value="C:cytoplasm"/>
    <property type="evidence" value="ECO:0007669"/>
    <property type="project" value="TreeGrafter"/>
</dbReference>
<dbReference type="Gene3D" id="3.40.50.1000">
    <property type="entry name" value="HAD superfamily/HAD-like"/>
    <property type="match status" value="1"/>
</dbReference>
<dbReference type="GO" id="GO:0000287">
    <property type="term" value="F:magnesium ion binding"/>
    <property type="evidence" value="ECO:0007669"/>
    <property type="project" value="TreeGrafter"/>
</dbReference>
<dbReference type="CDD" id="cd06223">
    <property type="entry name" value="PRTases_typeI"/>
    <property type="match status" value="1"/>
</dbReference>